<organism evidence="2 3">
    <name type="scientific">Glonium stellatum</name>
    <dbReference type="NCBI Taxonomy" id="574774"/>
    <lineage>
        <taxon>Eukaryota</taxon>
        <taxon>Fungi</taxon>
        <taxon>Dikarya</taxon>
        <taxon>Ascomycota</taxon>
        <taxon>Pezizomycotina</taxon>
        <taxon>Dothideomycetes</taxon>
        <taxon>Pleosporomycetidae</taxon>
        <taxon>Gloniales</taxon>
        <taxon>Gloniaceae</taxon>
        <taxon>Glonium</taxon>
    </lineage>
</organism>
<dbReference type="InterPro" id="IPR036047">
    <property type="entry name" value="F-box-like_dom_sf"/>
</dbReference>
<evidence type="ECO:0000256" key="1">
    <source>
        <dbReference type="SAM" id="MobiDB-lite"/>
    </source>
</evidence>
<gene>
    <name evidence="2" type="ORF">AOQ84DRAFT_404160</name>
</gene>
<evidence type="ECO:0000313" key="2">
    <source>
        <dbReference type="EMBL" id="OCL01286.1"/>
    </source>
</evidence>
<dbReference type="EMBL" id="KV751158">
    <property type="protein sequence ID" value="OCL01286.1"/>
    <property type="molecule type" value="Genomic_DNA"/>
</dbReference>
<accession>A0A8E2EMK9</accession>
<reference evidence="2 3" key="1">
    <citation type="journal article" date="2016" name="Nat. Commun.">
        <title>Ectomycorrhizal ecology is imprinted in the genome of the dominant symbiotic fungus Cenococcum geophilum.</title>
        <authorList>
            <consortium name="DOE Joint Genome Institute"/>
            <person name="Peter M."/>
            <person name="Kohler A."/>
            <person name="Ohm R.A."/>
            <person name="Kuo A."/>
            <person name="Krutzmann J."/>
            <person name="Morin E."/>
            <person name="Arend M."/>
            <person name="Barry K.W."/>
            <person name="Binder M."/>
            <person name="Choi C."/>
            <person name="Clum A."/>
            <person name="Copeland A."/>
            <person name="Grisel N."/>
            <person name="Haridas S."/>
            <person name="Kipfer T."/>
            <person name="LaButti K."/>
            <person name="Lindquist E."/>
            <person name="Lipzen A."/>
            <person name="Maire R."/>
            <person name="Meier B."/>
            <person name="Mihaltcheva S."/>
            <person name="Molinier V."/>
            <person name="Murat C."/>
            <person name="Poggeler S."/>
            <person name="Quandt C.A."/>
            <person name="Sperisen C."/>
            <person name="Tritt A."/>
            <person name="Tisserant E."/>
            <person name="Crous P.W."/>
            <person name="Henrissat B."/>
            <person name="Nehls U."/>
            <person name="Egli S."/>
            <person name="Spatafora J.W."/>
            <person name="Grigoriev I.V."/>
            <person name="Martin F.M."/>
        </authorList>
    </citation>
    <scope>NUCLEOTIDE SEQUENCE [LARGE SCALE GENOMIC DNA]</scope>
    <source>
        <strain evidence="2 3">CBS 207.34</strain>
    </source>
</reference>
<dbReference type="AlphaFoldDB" id="A0A8E2EMK9"/>
<evidence type="ECO:0008006" key="4">
    <source>
        <dbReference type="Google" id="ProtNLM"/>
    </source>
</evidence>
<feature type="region of interest" description="Disordered" evidence="1">
    <location>
        <begin position="320"/>
        <end position="340"/>
    </location>
</feature>
<name>A0A8E2EMK9_9PEZI</name>
<evidence type="ECO:0000313" key="3">
    <source>
        <dbReference type="Proteomes" id="UP000250140"/>
    </source>
</evidence>
<dbReference type="SUPFAM" id="SSF81383">
    <property type="entry name" value="F-box domain"/>
    <property type="match status" value="1"/>
</dbReference>
<protein>
    <recommendedName>
        <fullName evidence="4">F-box domain-containing protein</fullName>
    </recommendedName>
</protein>
<sequence>MAFNILPIELNKEIVGHLERDHDICAFRLVCRNTNYAVDGDGMSFWRYRFRQYYALGSAAISNTRLKRAYQKRRRWLNKGTGVEFKNGQTDHEIKTMEVLRDLINESFSGEIYDDKFGRPTCRNLFALEHFVRSSKNFTDVNRLGPRGASLSPQLAVLQLMCAHFMLDENVVKEDVYSFDVSQKAVYESAKVAPIFHGFNDLQVNMEWALHVLNFFRYHMMRESENTLYAPFHDLSDLQKPLAWKKKLRDSSHTLGGDWMGTYAYLDRQEIQRIRANPPGLEIFMDKNVDSGRAIQCLRLEFVDNEITWPALFERHLRSKPRPQHAKTRAQHKSGSPAIGEPVSFRFEGTGFDEEKFFASGWLNPLPPQQGIPGWQRMTMMKHFHDENGVTDSDYLWAYEGVVLPGGQMILGRWWGVDEDASAHEIYSGPFIFWNVEDCQGMYEETDTEEYE</sequence>
<proteinExistence type="predicted"/>
<dbReference type="Proteomes" id="UP000250140">
    <property type="component" value="Unassembled WGS sequence"/>
</dbReference>
<feature type="compositionally biased region" description="Basic residues" evidence="1">
    <location>
        <begin position="320"/>
        <end position="332"/>
    </location>
</feature>
<keyword evidence="3" id="KW-1185">Reference proteome</keyword>
<dbReference type="OrthoDB" id="3971593at2759"/>